<evidence type="ECO:0000256" key="2">
    <source>
        <dbReference type="ARBA" id="ARBA00008814"/>
    </source>
</evidence>
<dbReference type="OrthoDB" id="2241086at2"/>
<keyword evidence="8" id="KW-1185">Reference proteome</keyword>
<name>A0A317L0I6_9BACI</name>
<dbReference type="Proteomes" id="UP000245624">
    <property type="component" value="Unassembled WGS sequence"/>
</dbReference>
<reference evidence="7 8" key="1">
    <citation type="submission" date="2018-05" db="EMBL/GenBank/DDBJ databases">
        <title>Genomic analysis of Gracilibacillus dipsosauri DD1 reveals novel features of a salt-tolerant amylase.</title>
        <authorList>
            <person name="Deutch C.E."/>
            <person name="Yang S."/>
        </authorList>
    </citation>
    <scope>NUCLEOTIDE SEQUENCE [LARGE SCALE GENOMIC DNA]</scope>
    <source>
        <strain evidence="7 8">DD1</strain>
    </source>
</reference>
<dbReference type="PANTHER" id="PTHR30532:SF26">
    <property type="entry name" value="IRON(3+)-HYDROXAMATE-BINDING PROTEIN FHUD"/>
    <property type="match status" value="1"/>
</dbReference>
<dbReference type="Pfam" id="PF01497">
    <property type="entry name" value="Peripla_BP_2"/>
    <property type="match status" value="1"/>
</dbReference>
<sequence>MKKLFIPIIVLLTLSLGACSGTESANTSNASDTTKETITYESETGPVEVPDEPKRIVALTNGPNVLSLDGNIVGIDQWTKNNPLFQEKLEGVEVVSEENLEKILELEPDLIIAGAQTKNIDKLNEMAPTVVYTWGKLDYLAQQMEIGKLLNKEKEANEWVENFKDRASKIGEQIKDKIGEDATVSVIESGNKEFYVFGDNYARGTEILYQAMGLNMPEKVKEMALESGVHTFSTELLPEFAGDYIILSRDPEKENSFLETETWKNIPAVQNDHVYAIDTKASTYSDPITLEYLLEFFEKSFLTN</sequence>
<dbReference type="AlphaFoldDB" id="A0A317L0I6"/>
<accession>A0A317L0I6</accession>
<gene>
    <name evidence="7" type="ORF">DLJ74_06750</name>
</gene>
<dbReference type="InterPro" id="IPR002491">
    <property type="entry name" value="ABC_transptr_periplasmic_BD"/>
</dbReference>
<comment type="subcellular location">
    <subcellularLocation>
        <location evidence="1">Cell membrane</location>
        <topology evidence="1">Lipid-anchor</topology>
    </subcellularLocation>
</comment>
<dbReference type="PANTHER" id="PTHR30532">
    <property type="entry name" value="IRON III DICITRATE-BINDING PERIPLASMIC PROTEIN"/>
    <property type="match status" value="1"/>
</dbReference>
<dbReference type="RefSeq" id="WP_109983894.1">
    <property type="nucleotide sequence ID" value="NZ_JAJUIE010000033.1"/>
</dbReference>
<keyword evidence="3" id="KW-0813">Transport</keyword>
<dbReference type="GO" id="GO:0030288">
    <property type="term" value="C:outer membrane-bounded periplasmic space"/>
    <property type="evidence" value="ECO:0007669"/>
    <property type="project" value="TreeGrafter"/>
</dbReference>
<dbReference type="EMBL" id="QGTD01000007">
    <property type="protein sequence ID" value="PWU69135.1"/>
    <property type="molecule type" value="Genomic_DNA"/>
</dbReference>
<evidence type="ECO:0000256" key="4">
    <source>
        <dbReference type="ARBA" id="ARBA00022729"/>
    </source>
</evidence>
<evidence type="ECO:0000256" key="3">
    <source>
        <dbReference type="ARBA" id="ARBA00022448"/>
    </source>
</evidence>
<dbReference type="Gene3D" id="3.40.50.1980">
    <property type="entry name" value="Nitrogenase molybdenum iron protein domain"/>
    <property type="match status" value="2"/>
</dbReference>
<feature type="domain" description="Fe/B12 periplasmic-binding" evidence="6">
    <location>
        <begin position="55"/>
        <end position="304"/>
    </location>
</feature>
<protein>
    <submittedName>
        <fullName evidence="7">ABC transporter substrate-binding protein</fullName>
    </submittedName>
</protein>
<comment type="caution">
    <text evidence="7">The sequence shown here is derived from an EMBL/GenBank/DDBJ whole genome shotgun (WGS) entry which is preliminary data.</text>
</comment>
<keyword evidence="4 5" id="KW-0732">Signal</keyword>
<evidence type="ECO:0000313" key="8">
    <source>
        <dbReference type="Proteomes" id="UP000245624"/>
    </source>
</evidence>
<feature type="signal peptide" evidence="5">
    <location>
        <begin position="1"/>
        <end position="25"/>
    </location>
</feature>
<dbReference type="SUPFAM" id="SSF53807">
    <property type="entry name" value="Helical backbone' metal receptor"/>
    <property type="match status" value="1"/>
</dbReference>
<dbReference type="PROSITE" id="PS51257">
    <property type="entry name" value="PROKAR_LIPOPROTEIN"/>
    <property type="match status" value="1"/>
</dbReference>
<comment type="similarity">
    <text evidence="2">Belongs to the bacterial solute-binding protein 8 family.</text>
</comment>
<dbReference type="CDD" id="cd01138">
    <property type="entry name" value="FeuA"/>
    <property type="match status" value="1"/>
</dbReference>
<dbReference type="GO" id="GO:1901678">
    <property type="term" value="P:iron coordination entity transport"/>
    <property type="evidence" value="ECO:0007669"/>
    <property type="project" value="UniProtKB-ARBA"/>
</dbReference>
<evidence type="ECO:0000259" key="6">
    <source>
        <dbReference type="PROSITE" id="PS50983"/>
    </source>
</evidence>
<dbReference type="GO" id="GO:0005886">
    <property type="term" value="C:plasma membrane"/>
    <property type="evidence" value="ECO:0007669"/>
    <property type="project" value="UniProtKB-SubCell"/>
</dbReference>
<organism evidence="7 8">
    <name type="scientific">Gracilibacillus dipsosauri</name>
    <dbReference type="NCBI Taxonomy" id="178340"/>
    <lineage>
        <taxon>Bacteria</taxon>
        <taxon>Bacillati</taxon>
        <taxon>Bacillota</taxon>
        <taxon>Bacilli</taxon>
        <taxon>Bacillales</taxon>
        <taxon>Bacillaceae</taxon>
        <taxon>Gracilibacillus</taxon>
    </lineage>
</organism>
<evidence type="ECO:0000313" key="7">
    <source>
        <dbReference type="EMBL" id="PWU69135.1"/>
    </source>
</evidence>
<feature type="chain" id="PRO_5016404817" evidence="5">
    <location>
        <begin position="26"/>
        <end position="304"/>
    </location>
</feature>
<dbReference type="InterPro" id="IPR051313">
    <property type="entry name" value="Bact_iron-sidero_bind"/>
</dbReference>
<dbReference type="PROSITE" id="PS50983">
    <property type="entry name" value="FE_B12_PBP"/>
    <property type="match status" value="1"/>
</dbReference>
<proteinExistence type="inferred from homology"/>
<evidence type="ECO:0000256" key="1">
    <source>
        <dbReference type="ARBA" id="ARBA00004193"/>
    </source>
</evidence>
<evidence type="ECO:0000256" key="5">
    <source>
        <dbReference type="SAM" id="SignalP"/>
    </source>
</evidence>